<protein>
    <submittedName>
        <fullName evidence="3">SpoIID/LytB domain-containing protein</fullName>
    </submittedName>
</protein>
<feature type="transmembrane region" description="Helical" evidence="1">
    <location>
        <begin position="21"/>
        <end position="38"/>
    </location>
</feature>
<dbReference type="EMBL" id="JAMPKX010000004">
    <property type="protein sequence ID" value="MEP0947572.1"/>
    <property type="molecule type" value="Genomic_DNA"/>
</dbReference>
<dbReference type="InterPro" id="IPR051922">
    <property type="entry name" value="Bact_Sporulation_Assoc"/>
</dbReference>
<dbReference type="NCBIfam" id="TIGR02669">
    <property type="entry name" value="SpoIID_LytB"/>
    <property type="match status" value="1"/>
</dbReference>
<sequence length="556" mass="61527">MATLSLPRLQLQPLCHRRSRWLGALGGMAIALITAIAAPTPAAQNPVIQVGIVQRFGEDLQDRITLEALPGEQLTLSFDTQGQPQTVTATRVVIGLTPEQLPEATLGERVVLSNHRSFETAEYSAQQWRDRGIEPEIAQPGSWEVWANRETYNSPLVRRLLVKNLQAQGFTEVFLDSEVVGQIPRTYFEANGYRYGRDTLDIRASGGRVRVTQPGEPPVTRVYGGTLRVQPNTYGTYTLVNNVPIETYLRGVVPHEIGASAPVPAIQAQAVLARTYALRNLRRFAIDDYELCADTQCQVYRGLTGTAPVADQAIQATQGQVLTYQNELVDALYSSTTGGITAAFSDVWDGPDRPYLRPVVDTVNGLWDINQYPLSSEEAIRAFMAIDKGFNEDTWELFRWRNESPLAEITQDLRTYLGRRQHPMAGLTQVRSVRVSERADSGRVQAIDIETDLGVVQLKKDEIVRVLTAPRSLLFYVEPMYQAPAASGTPAAPASGQITGYRFVGGGWGHGVGLSQTGSYRLGSLGWAYPRILQFYYPGTTLQPIGENLTFWREPT</sequence>
<name>A0ABV0K468_9CYAN</name>
<organism evidence="3 4">
    <name type="scientific">Leptolyngbya subtilissima DQ-A4</name>
    <dbReference type="NCBI Taxonomy" id="2933933"/>
    <lineage>
        <taxon>Bacteria</taxon>
        <taxon>Bacillati</taxon>
        <taxon>Cyanobacteriota</taxon>
        <taxon>Cyanophyceae</taxon>
        <taxon>Leptolyngbyales</taxon>
        <taxon>Leptolyngbyaceae</taxon>
        <taxon>Leptolyngbya group</taxon>
        <taxon>Leptolyngbya</taxon>
    </lineage>
</organism>
<dbReference type="PANTHER" id="PTHR30032">
    <property type="entry name" value="N-ACETYLMURAMOYL-L-ALANINE AMIDASE-RELATED"/>
    <property type="match status" value="1"/>
</dbReference>
<evidence type="ECO:0000313" key="3">
    <source>
        <dbReference type="EMBL" id="MEP0947572.1"/>
    </source>
</evidence>
<comment type="caution">
    <text evidence="3">The sequence shown here is derived from an EMBL/GenBank/DDBJ whole genome shotgun (WGS) entry which is preliminary data.</text>
</comment>
<keyword evidence="1" id="KW-0472">Membrane</keyword>
<dbReference type="Pfam" id="PF08486">
    <property type="entry name" value="SpoIID"/>
    <property type="match status" value="1"/>
</dbReference>
<feature type="domain" description="Sporulation stage II protein D amidase enhancer LytB N-terminal" evidence="2">
    <location>
        <begin position="235"/>
        <end position="324"/>
    </location>
</feature>
<dbReference type="RefSeq" id="WP_190702717.1">
    <property type="nucleotide sequence ID" value="NZ_JAMPKX010000004.1"/>
</dbReference>
<gene>
    <name evidence="3" type="ORF">NC992_11880</name>
</gene>
<dbReference type="InterPro" id="IPR013693">
    <property type="entry name" value="SpoIID/LytB_N"/>
</dbReference>
<evidence type="ECO:0000256" key="1">
    <source>
        <dbReference type="SAM" id="Phobius"/>
    </source>
</evidence>
<keyword evidence="4" id="KW-1185">Reference proteome</keyword>
<dbReference type="InterPro" id="IPR013486">
    <property type="entry name" value="SpoIID/LytB"/>
</dbReference>
<keyword evidence="1" id="KW-1133">Transmembrane helix</keyword>
<keyword evidence="1" id="KW-0812">Transmembrane</keyword>
<dbReference type="PANTHER" id="PTHR30032:SF4">
    <property type="entry name" value="AMIDASE ENHANCER"/>
    <property type="match status" value="1"/>
</dbReference>
<dbReference type="Proteomes" id="UP001482513">
    <property type="component" value="Unassembled WGS sequence"/>
</dbReference>
<reference evidence="3 4" key="1">
    <citation type="submission" date="2022-04" db="EMBL/GenBank/DDBJ databases">
        <title>Positive selection, recombination, and allopatry shape intraspecific diversity of widespread and dominant cyanobacteria.</title>
        <authorList>
            <person name="Wei J."/>
            <person name="Shu W."/>
            <person name="Hu C."/>
        </authorList>
    </citation>
    <scope>NUCLEOTIDE SEQUENCE [LARGE SCALE GENOMIC DNA]</scope>
    <source>
        <strain evidence="3 4">DQ-A4</strain>
    </source>
</reference>
<evidence type="ECO:0000313" key="4">
    <source>
        <dbReference type="Proteomes" id="UP001482513"/>
    </source>
</evidence>
<evidence type="ECO:0000259" key="2">
    <source>
        <dbReference type="Pfam" id="PF08486"/>
    </source>
</evidence>
<proteinExistence type="predicted"/>
<accession>A0ABV0K468</accession>